<evidence type="ECO:0000313" key="2">
    <source>
        <dbReference type="Proteomes" id="UP000801864"/>
    </source>
</evidence>
<dbReference type="EMBL" id="QLNT01000006">
    <property type="protein sequence ID" value="KAF3073546.1"/>
    <property type="molecule type" value="Genomic_DNA"/>
</dbReference>
<protein>
    <submittedName>
        <fullName evidence="1">Uncharacterized protein</fullName>
    </submittedName>
</protein>
<evidence type="ECO:0000313" key="1">
    <source>
        <dbReference type="EMBL" id="KAF3073546.1"/>
    </source>
</evidence>
<dbReference type="AlphaFoldDB" id="A0A9P5CDA2"/>
<sequence>MASFVLRRGPSTFSIVKPLQNPTIVVRFAACPQIPPARKHQRQTQEPESHSLWALPTPDSVSTACRVAPSTVSQGPELGLVTLEYGSQVRQSIVRLLCRLLSWRGSSARLIGPPHRLCLSFAHHTAPNLASPARIAGTKGTGLVFGASFIRLLPVLSLLAPIPK</sequence>
<name>A0A9P5CDA2_9HYPO</name>
<proteinExistence type="predicted"/>
<accession>A0A9P5CDA2</accession>
<dbReference type="Proteomes" id="UP000801864">
    <property type="component" value="Unassembled WGS sequence"/>
</dbReference>
<comment type="caution">
    <text evidence="1">The sequence shown here is derived from an EMBL/GenBank/DDBJ whole genome shotgun (WGS) entry which is preliminary data.</text>
</comment>
<keyword evidence="2" id="KW-1185">Reference proteome</keyword>
<gene>
    <name evidence="1" type="ORF">CFAM422_004063</name>
</gene>
<organism evidence="1 2">
    <name type="scientific">Trichoderma lentiforme</name>
    <dbReference type="NCBI Taxonomy" id="1567552"/>
    <lineage>
        <taxon>Eukaryota</taxon>
        <taxon>Fungi</taxon>
        <taxon>Dikarya</taxon>
        <taxon>Ascomycota</taxon>
        <taxon>Pezizomycotina</taxon>
        <taxon>Sordariomycetes</taxon>
        <taxon>Hypocreomycetidae</taxon>
        <taxon>Hypocreales</taxon>
        <taxon>Hypocreaceae</taxon>
        <taxon>Trichoderma</taxon>
    </lineage>
</organism>
<reference evidence="1 2" key="1">
    <citation type="submission" date="2018-06" db="EMBL/GenBank/DDBJ databases">
        <title>Genome analysis of cellulolytic fungus Trichoderma lentiforme CFAM-422.</title>
        <authorList>
            <person name="Steindorff A.S."/>
            <person name="Formighieri E.F."/>
            <person name="Midorikawa G.E.O."/>
            <person name="Tamietti M.S."/>
            <person name="Ramos E.Z."/>
            <person name="Silva A.S."/>
            <person name="Bon E.P.S."/>
            <person name="Mendes T.D."/>
            <person name="Damaso M.C.T."/>
            <person name="Favaro L.C.L."/>
        </authorList>
    </citation>
    <scope>NUCLEOTIDE SEQUENCE [LARGE SCALE GENOMIC DNA]</scope>
    <source>
        <strain evidence="1 2">CFAM-422</strain>
    </source>
</reference>